<feature type="compositionally biased region" description="Low complexity" evidence="1">
    <location>
        <begin position="150"/>
        <end position="163"/>
    </location>
</feature>
<feature type="region of interest" description="Disordered" evidence="1">
    <location>
        <begin position="1"/>
        <end position="22"/>
    </location>
</feature>
<organism evidence="2 3">
    <name type="scientific">Rubus argutus</name>
    <name type="common">Southern blackberry</name>
    <dbReference type="NCBI Taxonomy" id="59490"/>
    <lineage>
        <taxon>Eukaryota</taxon>
        <taxon>Viridiplantae</taxon>
        <taxon>Streptophyta</taxon>
        <taxon>Embryophyta</taxon>
        <taxon>Tracheophyta</taxon>
        <taxon>Spermatophyta</taxon>
        <taxon>Magnoliopsida</taxon>
        <taxon>eudicotyledons</taxon>
        <taxon>Gunneridae</taxon>
        <taxon>Pentapetalae</taxon>
        <taxon>rosids</taxon>
        <taxon>fabids</taxon>
        <taxon>Rosales</taxon>
        <taxon>Rosaceae</taxon>
        <taxon>Rosoideae</taxon>
        <taxon>Rosoideae incertae sedis</taxon>
        <taxon>Rubus</taxon>
    </lineage>
</organism>
<evidence type="ECO:0000313" key="3">
    <source>
        <dbReference type="Proteomes" id="UP001457282"/>
    </source>
</evidence>
<dbReference type="AlphaFoldDB" id="A0AAW1XRY0"/>
<evidence type="ECO:0000313" key="2">
    <source>
        <dbReference type="EMBL" id="KAK9939324.1"/>
    </source>
</evidence>
<keyword evidence="3" id="KW-1185">Reference proteome</keyword>
<reference evidence="2 3" key="1">
    <citation type="journal article" date="2023" name="G3 (Bethesda)">
        <title>A chromosome-length genome assembly and annotation of blackberry (Rubus argutus, cv. 'Hillquist').</title>
        <authorList>
            <person name="Bruna T."/>
            <person name="Aryal R."/>
            <person name="Dudchenko O."/>
            <person name="Sargent D.J."/>
            <person name="Mead D."/>
            <person name="Buti M."/>
            <person name="Cavallini A."/>
            <person name="Hytonen T."/>
            <person name="Andres J."/>
            <person name="Pham M."/>
            <person name="Weisz D."/>
            <person name="Mascagni F."/>
            <person name="Usai G."/>
            <person name="Natali L."/>
            <person name="Bassil N."/>
            <person name="Fernandez G.E."/>
            <person name="Lomsadze A."/>
            <person name="Armour M."/>
            <person name="Olukolu B."/>
            <person name="Poorten T."/>
            <person name="Britton C."/>
            <person name="Davik J."/>
            <person name="Ashrafi H."/>
            <person name="Aiden E.L."/>
            <person name="Borodovsky M."/>
            <person name="Worthington M."/>
        </authorList>
    </citation>
    <scope>NUCLEOTIDE SEQUENCE [LARGE SCALE GENOMIC DNA]</scope>
    <source>
        <strain evidence="2">PI 553951</strain>
    </source>
</reference>
<sequence length="163" mass="18272">MAEPKIPAPPYQKPTTCNIPNHQNRELSAIPKQSRDSPLRIFNLQTTRNPNPCLTISEPQIQLNPCPQQPSALPMSPQPTSIQPTSSTRKPSPQQPTQIITAQTHRTNTSNHETRQILQPPINHREPRHQENCVSTTVDNQEPSHHMPSRRSQSARPSSLSSP</sequence>
<comment type="caution">
    <text evidence="2">The sequence shown here is derived from an EMBL/GenBank/DDBJ whole genome shotgun (WGS) entry which is preliminary data.</text>
</comment>
<dbReference type="Proteomes" id="UP001457282">
    <property type="component" value="Unassembled WGS sequence"/>
</dbReference>
<feature type="compositionally biased region" description="Low complexity" evidence="1">
    <location>
        <begin position="74"/>
        <end position="88"/>
    </location>
</feature>
<feature type="compositionally biased region" description="Polar residues" evidence="1">
    <location>
        <begin position="13"/>
        <end position="22"/>
    </location>
</feature>
<accession>A0AAW1XRY0</accession>
<feature type="compositionally biased region" description="Polar residues" evidence="1">
    <location>
        <begin position="132"/>
        <end position="141"/>
    </location>
</feature>
<feature type="compositionally biased region" description="Low complexity" evidence="1">
    <location>
        <begin position="95"/>
        <end position="104"/>
    </location>
</feature>
<name>A0AAW1XRY0_RUBAR</name>
<evidence type="ECO:0000256" key="1">
    <source>
        <dbReference type="SAM" id="MobiDB-lite"/>
    </source>
</evidence>
<proteinExistence type="predicted"/>
<feature type="region of interest" description="Disordered" evidence="1">
    <location>
        <begin position="45"/>
        <end position="163"/>
    </location>
</feature>
<gene>
    <name evidence="2" type="ORF">M0R45_016022</name>
</gene>
<feature type="compositionally biased region" description="Polar residues" evidence="1">
    <location>
        <begin position="45"/>
        <end position="71"/>
    </location>
</feature>
<dbReference type="EMBL" id="JBEDUW010000003">
    <property type="protein sequence ID" value="KAK9939324.1"/>
    <property type="molecule type" value="Genomic_DNA"/>
</dbReference>
<feature type="compositionally biased region" description="Pro residues" evidence="1">
    <location>
        <begin position="1"/>
        <end position="12"/>
    </location>
</feature>
<protein>
    <submittedName>
        <fullName evidence="2">Uncharacterized protein</fullName>
    </submittedName>
</protein>